<evidence type="ECO:0000313" key="1">
    <source>
        <dbReference type="EMBL" id="CAP94547.1"/>
    </source>
</evidence>
<dbReference type="eggNOG" id="ENOG502T2DH">
    <property type="taxonomic scope" value="Eukaryota"/>
</dbReference>
<dbReference type="VEuPathDB" id="FungiDB:PCH_Pc18g03230"/>
<organism evidence="1 2">
    <name type="scientific">Penicillium rubens (strain ATCC 28089 / DSM 1075 / NRRL 1951 / Wisconsin 54-1255)</name>
    <name type="common">Penicillium chrysogenum</name>
    <dbReference type="NCBI Taxonomy" id="500485"/>
    <lineage>
        <taxon>Eukaryota</taxon>
        <taxon>Fungi</taxon>
        <taxon>Dikarya</taxon>
        <taxon>Ascomycota</taxon>
        <taxon>Pezizomycotina</taxon>
        <taxon>Eurotiomycetes</taxon>
        <taxon>Eurotiomycetidae</taxon>
        <taxon>Eurotiales</taxon>
        <taxon>Aspergillaceae</taxon>
        <taxon>Penicillium</taxon>
        <taxon>Penicillium chrysogenum species complex</taxon>
    </lineage>
</organism>
<dbReference type="HOGENOM" id="CLU_2400359_0_0_1"/>
<protein>
    <submittedName>
        <fullName evidence="1">Uncharacterized protein</fullName>
    </submittedName>
</protein>
<dbReference type="AlphaFoldDB" id="B6HB91"/>
<dbReference type="STRING" id="500485.B6HB91"/>
<name>B6HB91_PENRW</name>
<keyword evidence="2" id="KW-1185">Reference proteome</keyword>
<gene>
    <name evidence="1" type="ORF">Pc18g03230</name>
    <name evidence="1" type="ORF">PCH_Pc18g03230</name>
</gene>
<sequence length="93" mass="10910">MAVCVNLDRTHIEAAHDLLQLRLLLTKSVQERHNQFLTGVVAKLRTNGIDKETIFVAWATWRFDLSYLRLWLEDEKFEDILPGDENVCMRLKP</sequence>
<accession>B6HB91</accession>
<dbReference type="EMBL" id="AM920433">
    <property type="protein sequence ID" value="CAP94547.1"/>
    <property type="molecule type" value="Genomic_DNA"/>
</dbReference>
<dbReference type="OrthoDB" id="6077919at2759"/>
<evidence type="ECO:0000313" key="2">
    <source>
        <dbReference type="Proteomes" id="UP000000724"/>
    </source>
</evidence>
<proteinExistence type="predicted"/>
<reference evidence="1 2" key="1">
    <citation type="journal article" date="2008" name="Nat. Biotechnol.">
        <title>Genome sequencing and analysis of the filamentous fungus Penicillium chrysogenum.</title>
        <authorList>
            <person name="van den Berg M.A."/>
            <person name="Albang R."/>
            <person name="Albermann K."/>
            <person name="Badger J.H."/>
            <person name="Daran J.-M."/>
            <person name="Driessen A.J.M."/>
            <person name="Garcia-Estrada C."/>
            <person name="Fedorova N.D."/>
            <person name="Harris D.M."/>
            <person name="Heijne W.H.M."/>
            <person name="Joardar V.S."/>
            <person name="Kiel J.A.K.W."/>
            <person name="Kovalchuk A."/>
            <person name="Martin J.F."/>
            <person name="Nierman W.C."/>
            <person name="Nijland J.G."/>
            <person name="Pronk J.T."/>
            <person name="Roubos J.A."/>
            <person name="van der Klei I.J."/>
            <person name="van Peij N.N.M.E."/>
            <person name="Veenhuis M."/>
            <person name="von Doehren H."/>
            <person name="Wagner C."/>
            <person name="Wortman J.R."/>
            <person name="Bovenberg R.A.L."/>
        </authorList>
    </citation>
    <scope>NUCLEOTIDE SEQUENCE [LARGE SCALE GENOMIC DNA]</scope>
    <source>
        <strain evidence="2">ATCC 28089 / DSM 1075 / NRRL 1951 / Wisconsin 54-1255</strain>
    </source>
</reference>
<dbReference type="Proteomes" id="UP000000724">
    <property type="component" value="Contig Pc00c18"/>
</dbReference>